<protein>
    <submittedName>
        <fullName evidence="2">Uncharacterized protein</fullName>
    </submittedName>
</protein>
<reference evidence="3" key="1">
    <citation type="journal article" date="2015" name="Nat. Genet.">
        <title>The genome and transcriptome of the zoonotic hookworm Ancylostoma ceylanicum identify infection-specific gene families.</title>
        <authorList>
            <person name="Schwarz E.M."/>
            <person name="Hu Y."/>
            <person name="Antoshechkin I."/>
            <person name="Miller M.M."/>
            <person name="Sternberg P.W."/>
            <person name="Aroian R.V."/>
        </authorList>
    </citation>
    <scope>NUCLEOTIDE SEQUENCE</scope>
    <source>
        <strain evidence="3">HY135</strain>
    </source>
</reference>
<sequence>MKFSADDLMLSFDELKPFSDVLHDETQLSRLHKFYKNLDKHDDASLLKHVIVAVACMENCLQAEPPLLKMLQNCLVELTSLIEKTKEVVSRNCTDIAVGVLFKYSGALLHIQEDTDSELVLFLNAVAYHYLYSALTPDAKTSAWVALQALEAGAAITFSYVIENEAIELCKRDDLAELCVDSLIPSDGRIQRLHAGVFRDAIATAPTVWPAITVNQITKLFERTVPVLDKPDVLRMIMWMIGHDSTFEELSLFDTVLSKTPLDGSGNPDSANLTSTDVKCFLFTLSLWSDSLADPAPVPARLRIKADQFNCWKAVCQLISRKPEAETVKSVLLRSRVVDSVRLRHRVVSLRRLYEVFRWLEFNVKNDQWLTLYATTINDVITGVHSHRRKCDDLFPDGNEVDTDLTVDEVDRIEEHVSRYMASQLLCKGDFADAERLLVYANSIDSKKLLIKVYQDWLQKGILGDQDRSQLLKRVRDLQSECQEHDLRERSPSTNSAASVTTAGDNVIPAITPSTRKILVDACTNTPNRADSSLLSQGDDASFFSVRSERTSVGATEESFASAIASPSGSLVKSPQAPPTRTIQPASPLVSSQVQPQQFRDGAKTQENTSLATHSASITISTTVTTQFEDVVLPENLSHSPLAPSKSGVIESPSVIVKNSTISTVTGSPVPILVTKPPFGPPVVNKEAAASFWKSGKSGGAPLFGLMNKPGATVQPAVSPGATVSTKGVPGAAATIVTSTPAVPVMQPPFGVLQSNVPIVAQPRSSGELGMTPASSTSVFGGSAQALHVPTTTASVGGSFFLSSPHSAPSLSQQFSAVPNPLAPQAPFGFGSPLSKPLTATQLPNTPNSFVGPTFGNTSSSAVDINAVSDFKDEEDENCTFFLLHIHWE</sequence>
<dbReference type="Proteomes" id="UP000024635">
    <property type="component" value="Unassembled WGS sequence"/>
</dbReference>
<feature type="compositionally biased region" description="Low complexity" evidence="1">
    <location>
        <begin position="584"/>
        <end position="598"/>
    </location>
</feature>
<comment type="caution">
    <text evidence="2">The sequence shown here is derived from an EMBL/GenBank/DDBJ whole genome shotgun (WGS) entry which is preliminary data.</text>
</comment>
<name>A0A016T2U5_9BILA</name>
<dbReference type="EMBL" id="JARK01001477">
    <property type="protein sequence ID" value="EYB97318.1"/>
    <property type="molecule type" value="Genomic_DNA"/>
</dbReference>
<feature type="compositionally biased region" description="Polar residues" evidence="1">
    <location>
        <begin position="565"/>
        <end position="583"/>
    </location>
</feature>
<organism evidence="2 3">
    <name type="scientific">Ancylostoma ceylanicum</name>
    <dbReference type="NCBI Taxonomy" id="53326"/>
    <lineage>
        <taxon>Eukaryota</taxon>
        <taxon>Metazoa</taxon>
        <taxon>Ecdysozoa</taxon>
        <taxon>Nematoda</taxon>
        <taxon>Chromadorea</taxon>
        <taxon>Rhabditida</taxon>
        <taxon>Rhabditina</taxon>
        <taxon>Rhabditomorpha</taxon>
        <taxon>Strongyloidea</taxon>
        <taxon>Ancylostomatidae</taxon>
        <taxon>Ancylostomatinae</taxon>
        <taxon>Ancylostoma</taxon>
    </lineage>
</organism>
<gene>
    <name evidence="2" type="primary">Acey_s0141.g2203</name>
    <name evidence="2" type="ORF">Y032_0141g2203</name>
</gene>
<dbReference type="AlphaFoldDB" id="A0A016T2U5"/>
<evidence type="ECO:0000256" key="1">
    <source>
        <dbReference type="SAM" id="MobiDB-lite"/>
    </source>
</evidence>
<keyword evidence="3" id="KW-1185">Reference proteome</keyword>
<accession>A0A016T2U5</accession>
<feature type="region of interest" description="Disordered" evidence="1">
    <location>
        <begin position="564"/>
        <end position="613"/>
    </location>
</feature>
<evidence type="ECO:0000313" key="3">
    <source>
        <dbReference type="Proteomes" id="UP000024635"/>
    </source>
</evidence>
<evidence type="ECO:0000313" key="2">
    <source>
        <dbReference type="EMBL" id="EYB97318.1"/>
    </source>
</evidence>
<proteinExistence type="predicted"/>
<dbReference type="OrthoDB" id="5865213at2759"/>